<dbReference type="PIRSF" id="PIRSF015268">
    <property type="entry name" value="Virulence_RhuM"/>
    <property type="match status" value="1"/>
</dbReference>
<keyword evidence="2" id="KW-1185">Reference proteome</keyword>
<dbReference type="InterPro" id="IPR011204">
    <property type="entry name" value="Virulence_RhuM-like"/>
</dbReference>
<accession>A0A165Z161</accession>
<dbReference type="AlphaFoldDB" id="A0A165Z161"/>
<protein>
    <recommendedName>
        <fullName evidence="3">Bro-N domain-containing protein</fullName>
    </recommendedName>
</protein>
<dbReference type="PATRIC" id="fig|49547.3.peg.2023"/>
<dbReference type="EMBL" id="LWMV01000223">
    <property type="protein sequence ID" value="KZX10118.1"/>
    <property type="molecule type" value="Genomic_DNA"/>
</dbReference>
<gene>
    <name evidence="1" type="ORF">MBCUR_19150</name>
</gene>
<proteinExistence type="predicted"/>
<evidence type="ECO:0000313" key="2">
    <source>
        <dbReference type="Proteomes" id="UP000077245"/>
    </source>
</evidence>
<dbReference type="PANTHER" id="PTHR35810">
    <property type="entry name" value="CYTOPLASMIC PROTEIN-RELATED"/>
    <property type="match status" value="1"/>
</dbReference>
<dbReference type="Pfam" id="PF13310">
    <property type="entry name" value="Virulence_RhuM"/>
    <property type="match status" value="1"/>
</dbReference>
<dbReference type="RefSeq" id="WP_067092697.1">
    <property type="nucleotide sequence ID" value="NZ_LWMV01000223.1"/>
</dbReference>
<dbReference type="Proteomes" id="UP000077245">
    <property type="component" value="Unassembled WGS sequence"/>
</dbReference>
<evidence type="ECO:0000313" key="1">
    <source>
        <dbReference type="EMBL" id="KZX10118.1"/>
    </source>
</evidence>
<dbReference type="OrthoDB" id="73387at2157"/>
<dbReference type="PANTHER" id="PTHR35810:SF1">
    <property type="entry name" value="CYTOPLASMIC PROTEIN"/>
    <property type="match status" value="1"/>
</dbReference>
<reference evidence="1 2" key="1">
    <citation type="submission" date="2016-04" db="EMBL/GenBank/DDBJ databases">
        <title>Genome sequence of Methanobrevibacter curvatus DSM 11111.</title>
        <authorList>
            <person name="Poehlein A."/>
            <person name="Seedorf H."/>
            <person name="Daniel R."/>
        </authorList>
    </citation>
    <scope>NUCLEOTIDE SEQUENCE [LARGE SCALE GENOMIC DNA]</scope>
    <source>
        <strain evidence="1 2">DSM 11111</strain>
    </source>
</reference>
<evidence type="ECO:0008006" key="3">
    <source>
        <dbReference type="Google" id="ProtNLM"/>
    </source>
</evidence>
<dbReference type="STRING" id="49547.MBCUR_19150"/>
<sequence length="333" mass="39103">MEKNEFEIVEHLLYIGDEGAVNIEVILGEETVWANLNQLSTLFARDKSVISRHIKNIFEDGELEKDSVVAKIATTAKDGKKYQVAFYNLDMIISVGYRVNSKEATQFRIWATNILKEYIIKGYVLDKELLKKGGRFTKDYYDKLLEDIREIRSSERRSYEKITDLYATSYDYNKNAKLTKEFFASVQNKLHFAVTGKTAPELIKERVNINKPHMGLEIWENAPNGKILQRDVLIAKNYLKNDEISKLNRIVVMLIDYGENQAYEKRPMSMKNWINEVDRFLEFNRYELLKDKGKVTKKEADKKAINSYKKFKLLQDKSYKSDFNEFLEEFDLK</sequence>
<name>A0A165Z161_9EURY</name>
<comment type="caution">
    <text evidence="1">The sequence shown here is derived from an EMBL/GenBank/DDBJ whole genome shotgun (WGS) entry which is preliminary data.</text>
</comment>
<organism evidence="1 2">
    <name type="scientific">Methanobrevibacter curvatus</name>
    <dbReference type="NCBI Taxonomy" id="49547"/>
    <lineage>
        <taxon>Archaea</taxon>
        <taxon>Methanobacteriati</taxon>
        <taxon>Methanobacteriota</taxon>
        <taxon>Methanomada group</taxon>
        <taxon>Methanobacteria</taxon>
        <taxon>Methanobacteriales</taxon>
        <taxon>Methanobacteriaceae</taxon>
        <taxon>Methanobrevibacter</taxon>
    </lineage>
</organism>